<dbReference type="PANTHER" id="PTHR11986">
    <property type="entry name" value="AMINOTRANSFERASE CLASS III"/>
    <property type="match status" value="1"/>
</dbReference>
<proteinExistence type="inferred from homology"/>
<protein>
    <submittedName>
        <fullName evidence="6">Putrescine aminotransferase</fullName>
    </submittedName>
</protein>
<evidence type="ECO:0000256" key="3">
    <source>
        <dbReference type="ARBA" id="ARBA00022679"/>
    </source>
</evidence>
<dbReference type="Gene3D" id="3.90.1150.10">
    <property type="entry name" value="Aspartate Aminotransferase, domain 1"/>
    <property type="match status" value="1"/>
</dbReference>
<dbReference type="InterPro" id="IPR015424">
    <property type="entry name" value="PyrdxlP-dep_Trfase"/>
</dbReference>
<dbReference type="InterPro" id="IPR050103">
    <property type="entry name" value="Class-III_PLP-dep_AT"/>
</dbReference>
<accession>A0ABY1QKI6</accession>
<evidence type="ECO:0000256" key="5">
    <source>
        <dbReference type="RuleBase" id="RU003560"/>
    </source>
</evidence>
<dbReference type="GO" id="GO:0008483">
    <property type="term" value="F:transaminase activity"/>
    <property type="evidence" value="ECO:0007669"/>
    <property type="project" value="UniProtKB-KW"/>
</dbReference>
<keyword evidence="4 5" id="KW-0663">Pyridoxal phosphate</keyword>
<evidence type="ECO:0000313" key="6">
    <source>
        <dbReference type="EMBL" id="SMP71658.1"/>
    </source>
</evidence>
<dbReference type="PIRSF" id="PIRSF000521">
    <property type="entry name" value="Transaminase_4ab_Lys_Orn"/>
    <property type="match status" value="1"/>
</dbReference>
<sequence>MTALGKIVAARRDREQDRKLLTLDESLALDNAKAMALYGAHLNRYMLQVFDVLGLKDMDVASAQGSTITLRDGRTILDFSGGFGVLGLGHNHPRVLAAERRCHEERVLDCIKIAPHKLQGALAYNISRFLPEPLDVSFLAVSGAEANEAAMKLCERIQTPKGKTKFVCMQGAFHGKTHGPLSVTTATDVQSGFIMGVPKENVIHCRYGDIDSVREVIARESGGGKNPIIAVMIETLRGTSCESPPPGYFEELVDLCRKADILTIFDEVKVGMGRTGRFCAFQFEDAVPDVVTLAKTLGGGKREVGAMVTSQALFDQAYGSTQTCNLHSSSFSGMGGSCAVAIETLNVIDEEHLIERAARVGRYLRSGLEKLQQKYPRRIASLRGKGCFQAIEFAFGQETAGRFLDVRRNPLFVTWETVLIGALTRELFDRHGILVHFQPGARDLIHLMPPFIVEETEIDRLLVALDDVLDRGIADATVRFVIKNIKRVVG</sequence>
<dbReference type="Proteomes" id="UP001157910">
    <property type="component" value="Unassembled WGS sequence"/>
</dbReference>
<comment type="caution">
    <text evidence="6">The sequence shown here is derived from an EMBL/GenBank/DDBJ whole genome shotgun (WGS) entry which is preliminary data.</text>
</comment>
<evidence type="ECO:0000256" key="4">
    <source>
        <dbReference type="ARBA" id="ARBA00022898"/>
    </source>
</evidence>
<dbReference type="PANTHER" id="PTHR11986:SF79">
    <property type="entry name" value="ACETYLORNITHINE AMINOTRANSFERASE, MITOCHONDRIAL"/>
    <property type="match status" value="1"/>
</dbReference>
<name>A0ABY1QKI6_9SPHN</name>
<keyword evidence="2 6" id="KW-0032">Aminotransferase</keyword>
<dbReference type="SUPFAM" id="SSF53383">
    <property type="entry name" value="PLP-dependent transferases"/>
    <property type="match status" value="1"/>
</dbReference>
<dbReference type="EMBL" id="FXUI01000006">
    <property type="protein sequence ID" value="SMP71658.1"/>
    <property type="molecule type" value="Genomic_DNA"/>
</dbReference>
<evidence type="ECO:0000256" key="2">
    <source>
        <dbReference type="ARBA" id="ARBA00022576"/>
    </source>
</evidence>
<comment type="cofactor">
    <cofactor evidence="1">
        <name>pyridoxal 5'-phosphate</name>
        <dbReference type="ChEBI" id="CHEBI:597326"/>
    </cofactor>
</comment>
<dbReference type="Pfam" id="PF00202">
    <property type="entry name" value="Aminotran_3"/>
    <property type="match status" value="1"/>
</dbReference>
<keyword evidence="7" id="KW-1185">Reference proteome</keyword>
<dbReference type="RefSeq" id="WP_379511710.1">
    <property type="nucleotide sequence ID" value="NZ_JBHSVT010000002.1"/>
</dbReference>
<dbReference type="InterPro" id="IPR015422">
    <property type="entry name" value="PyrdxlP-dep_Trfase_small"/>
</dbReference>
<reference evidence="6 7" key="1">
    <citation type="submission" date="2017-05" db="EMBL/GenBank/DDBJ databases">
        <authorList>
            <person name="Varghese N."/>
            <person name="Submissions S."/>
        </authorList>
    </citation>
    <scope>NUCLEOTIDE SEQUENCE [LARGE SCALE GENOMIC DNA]</scope>
    <source>
        <strain evidence="6 7">SM16</strain>
    </source>
</reference>
<gene>
    <name evidence="6" type="ORF">SAMN06296065_10653</name>
</gene>
<evidence type="ECO:0000313" key="7">
    <source>
        <dbReference type="Proteomes" id="UP001157910"/>
    </source>
</evidence>
<dbReference type="InterPro" id="IPR015421">
    <property type="entry name" value="PyrdxlP-dep_Trfase_major"/>
</dbReference>
<dbReference type="Gene3D" id="3.40.640.10">
    <property type="entry name" value="Type I PLP-dependent aspartate aminotransferase-like (Major domain)"/>
    <property type="match status" value="1"/>
</dbReference>
<keyword evidence="3" id="KW-0808">Transferase</keyword>
<dbReference type="InterPro" id="IPR005814">
    <property type="entry name" value="Aminotrans_3"/>
</dbReference>
<evidence type="ECO:0000256" key="1">
    <source>
        <dbReference type="ARBA" id="ARBA00001933"/>
    </source>
</evidence>
<comment type="similarity">
    <text evidence="5">Belongs to the class-III pyridoxal-phosphate-dependent aminotransferase family.</text>
</comment>
<dbReference type="CDD" id="cd00610">
    <property type="entry name" value="OAT_like"/>
    <property type="match status" value="1"/>
</dbReference>
<organism evidence="6 7">
    <name type="scientific">Novosphingobium panipatense</name>
    <dbReference type="NCBI Taxonomy" id="428991"/>
    <lineage>
        <taxon>Bacteria</taxon>
        <taxon>Pseudomonadati</taxon>
        <taxon>Pseudomonadota</taxon>
        <taxon>Alphaproteobacteria</taxon>
        <taxon>Sphingomonadales</taxon>
        <taxon>Sphingomonadaceae</taxon>
        <taxon>Novosphingobium</taxon>
    </lineage>
</organism>